<protein>
    <recommendedName>
        <fullName evidence="3">Regulatory protein, arsR family</fullName>
    </recommendedName>
</protein>
<dbReference type="InterPro" id="IPR036390">
    <property type="entry name" value="WH_DNA-bd_sf"/>
</dbReference>
<evidence type="ECO:0000313" key="1">
    <source>
        <dbReference type="EMBL" id="MFC7614273.1"/>
    </source>
</evidence>
<name>A0ABW2TM03_9PSEU</name>
<reference evidence="2" key="1">
    <citation type="journal article" date="2019" name="Int. J. Syst. Evol. Microbiol.">
        <title>The Global Catalogue of Microorganisms (GCM) 10K type strain sequencing project: providing services to taxonomists for standard genome sequencing and annotation.</title>
        <authorList>
            <consortium name="The Broad Institute Genomics Platform"/>
            <consortium name="The Broad Institute Genome Sequencing Center for Infectious Disease"/>
            <person name="Wu L."/>
            <person name="Ma J."/>
        </authorList>
    </citation>
    <scope>NUCLEOTIDE SEQUENCE [LARGE SCALE GENOMIC DNA]</scope>
    <source>
        <strain evidence="2">JCM 17695</strain>
    </source>
</reference>
<dbReference type="CDD" id="cd00090">
    <property type="entry name" value="HTH_ARSR"/>
    <property type="match status" value="1"/>
</dbReference>
<dbReference type="EMBL" id="JBHTEY010000004">
    <property type="protein sequence ID" value="MFC7614273.1"/>
    <property type="molecule type" value="Genomic_DNA"/>
</dbReference>
<dbReference type="Gene3D" id="1.10.10.10">
    <property type="entry name" value="Winged helix-like DNA-binding domain superfamily/Winged helix DNA-binding domain"/>
    <property type="match status" value="1"/>
</dbReference>
<dbReference type="SUPFAM" id="SSF46785">
    <property type="entry name" value="Winged helix' DNA-binding domain"/>
    <property type="match status" value="1"/>
</dbReference>
<evidence type="ECO:0008006" key="3">
    <source>
        <dbReference type="Google" id="ProtNLM"/>
    </source>
</evidence>
<keyword evidence="2" id="KW-1185">Reference proteome</keyword>
<gene>
    <name evidence="1" type="ORF">ACFQV2_12795</name>
</gene>
<evidence type="ECO:0000313" key="2">
    <source>
        <dbReference type="Proteomes" id="UP001596512"/>
    </source>
</evidence>
<comment type="caution">
    <text evidence="1">The sequence shown here is derived from an EMBL/GenBank/DDBJ whole genome shotgun (WGS) entry which is preliminary data.</text>
</comment>
<organism evidence="1 2">
    <name type="scientific">Actinokineospora soli</name>
    <dbReference type="NCBI Taxonomy" id="1048753"/>
    <lineage>
        <taxon>Bacteria</taxon>
        <taxon>Bacillati</taxon>
        <taxon>Actinomycetota</taxon>
        <taxon>Actinomycetes</taxon>
        <taxon>Pseudonocardiales</taxon>
        <taxon>Pseudonocardiaceae</taxon>
        <taxon>Actinokineospora</taxon>
    </lineage>
</organism>
<dbReference type="Proteomes" id="UP001596512">
    <property type="component" value="Unassembled WGS sequence"/>
</dbReference>
<accession>A0ABW2TM03</accession>
<proteinExistence type="predicted"/>
<dbReference type="InterPro" id="IPR036388">
    <property type="entry name" value="WH-like_DNA-bd_sf"/>
</dbReference>
<sequence length="100" mass="10989">MPPSSLSHHLKILVSAGILSRERRGTWSWYGCRRSPADRERAAEGGRPLEGPRPGGALTRVSTLLPACCARLTPSCIGRCRWLHSSILVDTPRLSIGRCR</sequence>
<dbReference type="InterPro" id="IPR011991">
    <property type="entry name" value="ArsR-like_HTH"/>
</dbReference>